<evidence type="ECO:0000313" key="3">
    <source>
        <dbReference type="Proteomes" id="UP000001680"/>
    </source>
</evidence>
<dbReference type="InterPro" id="IPR009492">
    <property type="entry name" value="TniQ"/>
</dbReference>
<evidence type="ECO:0000313" key="2">
    <source>
        <dbReference type="EMBL" id="ACB69018.1"/>
    </source>
</evidence>
<dbReference type="RefSeq" id="WP_012367252.1">
    <property type="nucleotide sequence ID" value="NC_010553.1"/>
</dbReference>
<dbReference type="HOGENOM" id="CLU_1529769_0_0_4"/>
<dbReference type="AlphaFoldDB" id="B1Z6E1"/>
<organism evidence="2 3">
    <name type="scientific">Burkholderia ambifaria (strain MC40-6)</name>
    <dbReference type="NCBI Taxonomy" id="398577"/>
    <lineage>
        <taxon>Bacteria</taxon>
        <taxon>Pseudomonadati</taxon>
        <taxon>Pseudomonadota</taxon>
        <taxon>Betaproteobacteria</taxon>
        <taxon>Burkholderiales</taxon>
        <taxon>Burkholderiaceae</taxon>
        <taxon>Burkholderia</taxon>
        <taxon>Burkholderia cepacia complex</taxon>
    </lineage>
</organism>
<feature type="domain" description="TniQ" evidence="1">
    <location>
        <begin position="13"/>
        <end position="138"/>
    </location>
</feature>
<dbReference type="EMBL" id="CP001028">
    <property type="protein sequence ID" value="ACB69018.1"/>
    <property type="molecule type" value="Genomic_DNA"/>
</dbReference>
<sequence length="201" mass="22633">MSAESSSNVVPWPIAPRPFYEEAFGGWLGRVATRYQVSVAMLWQMSASEPLPSLGTAGWILFPPISQTALQRFSTLARLDEDRLRHIQTPSAWLFNWRCVPYCFRCLVLNDADVAVPRWKREWLDPTAEFCSVHHTVLETVPASVFRLSGHFAAALRAISRYREKRVQGPQMAALAELTDTISVAADAISTNFELQQRPPS</sequence>
<keyword evidence="2" id="KW-0614">Plasmid</keyword>
<dbReference type="Proteomes" id="UP000001680">
    <property type="component" value="Plasmid pBMC401"/>
</dbReference>
<reference evidence="3" key="1">
    <citation type="submission" date="2008-04" db="EMBL/GenBank/DDBJ databases">
        <title>Complete sequence of plasmid 1 of Burkholderia ambifaria MC40-6.</title>
        <authorList>
            <person name="Copeland A."/>
            <person name="Lucas S."/>
            <person name="Lapidus A."/>
            <person name="Glavina del Rio T."/>
            <person name="Dalin E."/>
            <person name="Tice H."/>
            <person name="Pitluck S."/>
            <person name="Chain P."/>
            <person name="Malfatti S."/>
            <person name="Shin M."/>
            <person name="Vergez L."/>
            <person name="Lang D."/>
            <person name="Schmutz J."/>
            <person name="Larimer F."/>
            <person name="Land M."/>
            <person name="Hauser L."/>
            <person name="Kyrpides N."/>
            <person name="Lykidis A."/>
            <person name="Ramette A."/>
            <person name="Konstantinidis K."/>
            <person name="Tiedje J."/>
            <person name="Richardson P."/>
        </authorList>
    </citation>
    <scope>NUCLEOTIDE SEQUENCE [LARGE SCALE GENOMIC DNA]</scope>
    <source>
        <strain evidence="3">MC40-6</strain>
        <plasmid evidence="3">Plasmid pBMC401</plasmid>
    </source>
</reference>
<name>B1Z6E1_BURA4</name>
<dbReference type="Pfam" id="PF06527">
    <property type="entry name" value="TniQ"/>
    <property type="match status" value="1"/>
</dbReference>
<proteinExistence type="predicted"/>
<accession>B1Z6E1</accession>
<dbReference type="KEGG" id="bac:BamMC406_6597"/>
<evidence type="ECO:0000259" key="1">
    <source>
        <dbReference type="Pfam" id="PF06527"/>
    </source>
</evidence>
<gene>
    <name evidence="2" type="ordered locus">BamMC406_6597</name>
</gene>
<protein>
    <recommendedName>
        <fullName evidence="1">TniQ domain-containing protein</fullName>
    </recommendedName>
</protein>
<geneLocation type="plasmid" evidence="2 3">
    <name>pBMC401</name>
</geneLocation>